<dbReference type="Gene3D" id="2.40.170.20">
    <property type="entry name" value="TonB-dependent receptor, beta-barrel domain"/>
    <property type="match status" value="1"/>
</dbReference>
<evidence type="ECO:0000256" key="4">
    <source>
        <dbReference type="SAM" id="MobiDB-lite"/>
    </source>
</evidence>
<sequence>MQVPKWRNYPMKPKFAEQNASSVSHLGLCRRLWQSSCFVTLAILLLCSPLLGQGTEGTITGTVTTADGAILPNARVTVTNDGTNVSRSVIANSKGDYVVAGLNPGNYTVKVESPGFAEIRNAGVVLASQQTLRVDVAMKVGSTSSTITVTAGESVIETEMPSISSTVSAQTLTNSSSNLLSTSDATGDSGLLFYTSLLPGGSQAGGSFDWSIYGSRGSEAYYNVDGISSNSALYGNMVGPSLPPFGMIQEVEYTAVNNKAELGQLLNISVITKSGTNEIHGDLFDNYASNVLQAKNYFANRVGRLVQNDFGADIGGPIIKNKLFLFASGEFLREAQPISINPSVPTLAMRGGDFSSLLLGANPIVINNPYTGTPFQNNTIPTSMLNAGALTWQNLFYPLPNYGVATNYISNFRGTYPQHIYTNRYYVRSDYSLSQHNTLFARVGYVRSSPEVLDSGLPPSLTGYRVQKRHTWQGVLSDTWILTPHMINVAKFGLTHTANDFGGDIQGQPLVDALGITGLQVAPDDKTGIPSVYLNNFASPFQLPESQPTEQTVQFVDQVTYERGSHTFKAGAEFRPLQAEQYFNPTFGSYSFTGSFSNFDYADFLLGLPQTTGYTYPRTPQYSRLWYLNAFVQDDWKIKRNLTLFLGVRYEYNSPAVDKYNVIASFDPNTGAIVVPNLAIAQQNINPVFPAQIPIETAQTAGFPDRSMRNSFKLAAYPRVGFAYRPFKDENTVIRGGYGIFNDEISASLFSYLYGGPYGVSVGYTNGIVDGGPLVDFQHPINSAAGGIGVGAVSIQTFDHNYRNPYVQQFNLTLEQNLGFSTGLRLSYIGTRGVKLGYATNINQVPASTTPFSQSATPYSLFYSTYLFRNGGYENYNAFSAEVNRGFRHGLSYEAGFTWAKNLTDDDDTLGNGIDGGVTAENSYDLSRQKGNAKYTPRLSFVSNLIWELPIGRGERLLNGDNYASRLIGGWRVSAAYLSQSGDFLSPSFSGPDPSNTNQFSGAAQRVGGSLTPQGKRSITNWFNAAAFAVPQNGTFGSGSFGTVEGPNLNALNAALFKTFRGFRETSFELKGSFTNVLNHTNYGDPNVTITDSSVGQITSTTSKSFGGPRSGLVSGRFVF</sequence>
<dbReference type="Gene3D" id="2.60.40.1120">
    <property type="entry name" value="Carboxypeptidase-like, regulatory domain"/>
    <property type="match status" value="1"/>
</dbReference>
<evidence type="ECO:0000259" key="5">
    <source>
        <dbReference type="Pfam" id="PF25183"/>
    </source>
</evidence>
<accession>A0A7W8MSW1</accession>
<dbReference type="SUPFAM" id="SSF56935">
    <property type="entry name" value="Porins"/>
    <property type="match status" value="1"/>
</dbReference>
<keyword evidence="2" id="KW-0472">Membrane</keyword>
<proteinExistence type="predicted"/>
<feature type="compositionally biased region" description="Polar residues" evidence="4">
    <location>
        <begin position="991"/>
        <end position="1002"/>
    </location>
</feature>
<dbReference type="GO" id="GO:0009279">
    <property type="term" value="C:cell outer membrane"/>
    <property type="evidence" value="ECO:0007669"/>
    <property type="project" value="UniProtKB-SubCell"/>
</dbReference>
<name>A0A7W8MSW1_9BACT</name>
<evidence type="ECO:0000256" key="2">
    <source>
        <dbReference type="ARBA" id="ARBA00023136"/>
    </source>
</evidence>
<dbReference type="SUPFAM" id="SSF49464">
    <property type="entry name" value="Carboxypeptidase regulatory domain-like"/>
    <property type="match status" value="1"/>
</dbReference>
<organism evidence="6 7">
    <name type="scientific">Tunturiibacter empetritectus</name>
    <dbReference type="NCBI Taxonomy" id="3069691"/>
    <lineage>
        <taxon>Bacteria</taxon>
        <taxon>Pseudomonadati</taxon>
        <taxon>Acidobacteriota</taxon>
        <taxon>Terriglobia</taxon>
        <taxon>Terriglobales</taxon>
        <taxon>Acidobacteriaceae</taxon>
        <taxon>Tunturiibacter</taxon>
    </lineage>
</organism>
<comment type="subcellular location">
    <subcellularLocation>
        <location evidence="1">Cell outer membrane</location>
    </subcellularLocation>
</comment>
<dbReference type="Pfam" id="PF13620">
    <property type="entry name" value="CarboxypepD_reg"/>
    <property type="match status" value="1"/>
</dbReference>
<reference evidence="6" key="1">
    <citation type="submission" date="2020-08" db="EMBL/GenBank/DDBJ databases">
        <title>Genomic Encyclopedia of Type Strains, Phase IV (KMG-V): Genome sequencing to study the core and pangenomes of soil and plant-associated prokaryotes.</title>
        <authorList>
            <person name="Whitman W."/>
        </authorList>
    </citation>
    <scope>NUCLEOTIDE SEQUENCE [LARGE SCALE GENOMIC DNA]</scope>
    <source>
        <strain evidence="6">M8UP27</strain>
    </source>
</reference>
<protein>
    <recommendedName>
        <fullName evidence="5">TonB-dependent transporter Oar-like beta-barrel domain-containing protein</fullName>
    </recommendedName>
</protein>
<evidence type="ECO:0000313" key="6">
    <source>
        <dbReference type="EMBL" id="MBB5319108.1"/>
    </source>
</evidence>
<comment type="caution">
    <text evidence="6">The sequence shown here is derived from an EMBL/GenBank/DDBJ whole genome shotgun (WGS) entry which is preliminary data.</text>
</comment>
<dbReference type="InterPro" id="IPR057601">
    <property type="entry name" value="Oar-like_b-barrel"/>
</dbReference>
<dbReference type="InterPro" id="IPR008969">
    <property type="entry name" value="CarboxyPept-like_regulatory"/>
</dbReference>
<dbReference type="AlphaFoldDB" id="A0A7W8MSW1"/>
<gene>
    <name evidence="6" type="ORF">HDF09_003807</name>
</gene>
<keyword evidence="3" id="KW-0998">Cell outer membrane</keyword>
<dbReference type="Proteomes" id="UP000568106">
    <property type="component" value="Unassembled WGS sequence"/>
</dbReference>
<feature type="region of interest" description="Disordered" evidence="4">
    <location>
        <begin position="991"/>
        <end position="1011"/>
    </location>
</feature>
<keyword evidence="7" id="KW-1185">Reference proteome</keyword>
<dbReference type="Pfam" id="PF25183">
    <property type="entry name" value="OMP_b-brl_4"/>
    <property type="match status" value="1"/>
</dbReference>
<dbReference type="InterPro" id="IPR036942">
    <property type="entry name" value="Beta-barrel_TonB_sf"/>
</dbReference>
<dbReference type="EMBL" id="JACHDY010000006">
    <property type="protein sequence ID" value="MBB5319108.1"/>
    <property type="molecule type" value="Genomic_DNA"/>
</dbReference>
<feature type="domain" description="TonB-dependent transporter Oar-like beta-barrel" evidence="5">
    <location>
        <begin position="271"/>
        <end position="1104"/>
    </location>
</feature>
<evidence type="ECO:0000256" key="3">
    <source>
        <dbReference type="ARBA" id="ARBA00023237"/>
    </source>
</evidence>
<evidence type="ECO:0000313" key="7">
    <source>
        <dbReference type="Proteomes" id="UP000568106"/>
    </source>
</evidence>
<evidence type="ECO:0000256" key="1">
    <source>
        <dbReference type="ARBA" id="ARBA00004442"/>
    </source>
</evidence>